<dbReference type="InterPro" id="IPR036113">
    <property type="entry name" value="Asp/Glu-ADT_sf_sub_c"/>
</dbReference>
<dbReference type="GO" id="GO:0005524">
    <property type="term" value="F:ATP binding"/>
    <property type="evidence" value="ECO:0007669"/>
    <property type="project" value="UniProtKB-KW"/>
</dbReference>
<dbReference type="GO" id="GO:0050566">
    <property type="term" value="F:asparaginyl-tRNA synthase (glutamine-hydrolyzing) activity"/>
    <property type="evidence" value="ECO:0007669"/>
    <property type="project" value="RHEA"/>
</dbReference>
<keyword evidence="1" id="KW-0067">ATP-binding</keyword>
<dbReference type="PANTHER" id="PTHR15004">
    <property type="entry name" value="GLUTAMYL-TRNA(GLN) AMIDOTRANSFERASE SUBUNIT C, MITOCHONDRIAL"/>
    <property type="match status" value="1"/>
</dbReference>
<keyword evidence="1" id="KW-0436">Ligase</keyword>
<dbReference type="STRING" id="1797532.A2729_03080"/>
<comment type="subunit">
    <text evidence="1">Heterotrimer of A, B and C subunits.</text>
</comment>
<gene>
    <name evidence="1 2" type="primary">gatC</name>
    <name evidence="2" type="ORF">A2729_03080</name>
</gene>
<dbReference type="AlphaFoldDB" id="A0A1G1XSB5"/>
<dbReference type="HAMAP" id="MF_00122">
    <property type="entry name" value="GatC"/>
    <property type="match status" value="1"/>
</dbReference>
<dbReference type="InterPro" id="IPR003837">
    <property type="entry name" value="GatC"/>
</dbReference>
<accession>A0A1G1XSB5</accession>
<proteinExistence type="inferred from homology"/>
<protein>
    <recommendedName>
        <fullName evidence="1">Aspartyl/glutamyl-tRNA(Asn/Gln) amidotransferase subunit C</fullName>
        <shortName evidence="1">Asp/Glu-ADT subunit C</shortName>
        <ecNumber evidence="1">6.3.5.-</ecNumber>
    </recommendedName>
</protein>
<keyword evidence="1" id="KW-0547">Nucleotide-binding</keyword>
<evidence type="ECO:0000313" key="3">
    <source>
        <dbReference type="Proteomes" id="UP000178930"/>
    </source>
</evidence>
<dbReference type="GO" id="GO:0006412">
    <property type="term" value="P:translation"/>
    <property type="evidence" value="ECO:0007669"/>
    <property type="project" value="UniProtKB-UniRule"/>
</dbReference>
<dbReference type="PANTHER" id="PTHR15004:SF0">
    <property type="entry name" value="GLUTAMYL-TRNA(GLN) AMIDOTRANSFERASE SUBUNIT C, MITOCHONDRIAL"/>
    <property type="match status" value="1"/>
</dbReference>
<comment type="catalytic activity">
    <reaction evidence="1">
        <text>L-glutamyl-tRNA(Gln) + L-glutamine + ATP + H2O = L-glutaminyl-tRNA(Gln) + L-glutamate + ADP + phosphate + H(+)</text>
        <dbReference type="Rhea" id="RHEA:17521"/>
        <dbReference type="Rhea" id="RHEA-COMP:9681"/>
        <dbReference type="Rhea" id="RHEA-COMP:9684"/>
        <dbReference type="ChEBI" id="CHEBI:15377"/>
        <dbReference type="ChEBI" id="CHEBI:15378"/>
        <dbReference type="ChEBI" id="CHEBI:29985"/>
        <dbReference type="ChEBI" id="CHEBI:30616"/>
        <dbReference type="ChEBI" id="CHEBI:43474"/>
        <dbReference type="ChEBI" id="CHEBI:58359"/>
        <dbReference type="ChEBI" id="CHEBI:78520"/>
        <dbReference type="ChEBI" id="CHEBI:78521"/>
        <dbReference type="ChEBI" id="CHEBI:456216"/>
    </reaction>
</comment>
<comment type="function">
    <text evidence="1">Allows the formation of correctly charged Asn-tRNA(Asn) or Gln-tRNA(Gln) through the transamidation of misacylated Asp-tRNA(Asn) or Glu-tRNA(Gln) in organisms which lack either or both of asparaginyl-tRNA or glutaminyl-tRNA synthetases. The reaction takes place in the presence of glutamine and ATP through an activated phospho-Asp-tRNA(Asn) or phospho-Glu-tRNA(Gln).</text>
</comment>
<comment type="catalytic activity">
    <reaction evidence="1">
        <text>L-aspartyl-tRNA(Asn) + L-glutamine + ATP + H2O = L-asparaginyl-tRNA(Asn) + L-glutamate + ADP + phosphate + 2 H(+)</text>
        <dbReference type="Rhea" id="RHEA:14513"/>
        <dbReference type="Rhea" id="RHEA-COMP:9674"/>
        <dbReference type="Rhea" id="RHEA-COMP:9677"/>
        <dbReference type="ChEBI" id="CHEBI:15377"/>
        <dbReference type="ChEBI" id="CHEBI:15378"/>
        <dbReference type="ChEBI" id="CHEBI:29985"/>
        <dbReference type="ChEBI" id="CHEBI:30616"/>
        <dbReference type="ChEBI" id="CHEBI:43474"/>
        <dbReference type="ChEBI" id="CHEBI:58359"/>
        <dbReference type="ChEBI" id="CHEBI:78515"/>
        <dbReference type="ChEBI" id="CHEBI:78516"/>
        <dbReference type="ChEBI" id="CHEBI:456216"/>
    </reaction>
</comment>
<reference evidence="2 3" key="1">
    <citation type="journal article" date="2016" name="Nat. Commun.">
        <title>Thousands of microbial genomes shed light on interconnected biogeochemical processes in an aquifer system.</title>
        <authorList>
            <person name="Anantharaman K."/>
            <person name="Brown C.T."/>
            <person name="Hug L.A."/>
            <person name="Sharon I."/>
            <person name="Castelle C.J."/>
            <person name="Probst A.J."/>
            <person name="Thomas B.C."/>
            <person name="Singh A."/>
            <person name="Wilkins M.J."/>
            <person name="Karaoz U."/>
            <person name="Brodie E.L."/>
            <person name="Williams K.H."/>
            <person name="Hubbard S.S."/>
            <person name="Banfield J.F."/>
        </authorList>
    </citation>
    <scope>NUCLEOTIDE SEQUENCE [LARGE SCALE GENOMIC DNA]</scope>
</reference>
<sequence>MLSKDEVKHIAHLARLGLTEAELEKYAEQISAILDYVSQLKEVDTTGVEATAQVTGLENVMRPDVIENCDSKTMKKLIELAPESEDNLVKTKSVFE</sequence>
<dbReference type="Pfam" id="PF02686">
    <property type="entry name" value="GatC"/>
    <property type="match status" value="1"/>
</dbReference>
<dbReference type="NCBIfam" id="TIGR00135">
    <property type="entry name" value="gatC"/>
    <property type="match status" value="1"/>
</dbReference>
<comment type="similarity">
    <text evidence="1">Belongs to the GatC family.</text>
</comment>
<dbReference type="EC" id="6.3.5.-" evidence="1"/>
<dbReference type="GO" id="GO:0070681">
    <property type="term" value="P:glutaminyl-tRNAGln biosynthesis via transamidation"/>
    <property type="evidence" value="ECO:0007669"/>
    <property type="project" value="TreeGrafter"/>
</dbReference>
<comment type="caution">
    <text evidence="2">The sequence shown here is derived from an EMBL/GenBank/DDBJ whole genome shotgun (WGS) entry which is preliminary data.</text>
</comment>
<dbReference type="Gene3D" id="1.10.20.60">
    <property type="entry name" value="Glu-tRNAGln amidotransferase C subunit, N-terminal domain"/>
    <property type="match status" value="1"/>
</dbReference>
<organism evidence="2 3">
    <name type="scientific">Candidatus Buchananbacteria bacterium RIFCSPHIGHO2_01_FULL_39_14</name>
    <dbReference type="NCBI Taxonomy" id="1797532"/>
    <lineage>
        <taxon>Bacteria</taxon>
        <taxon>Candidatus Buchananiibacteriota</taxon>
    </lineage>
</organism>
<name>A0A1G1XSB5_9BACT</name>
<evidence type="ECO:0000313" key="2">
    <source>
        <dbReference type="EMBL" id="OGY42872.1"/>
    </source>
</evidence>
<evidence type="ECO:0000256" key="1">
    <source>
        <dbReference type="HAMAP-Rule" id="MF_00122"/>
    </source>
</evidence>
<dbReference type="GO" id="GO:0006450">
    <property type="term" value="P:regulation of translational fidelity"/>
    <property type="evidence" value="ECO:0007669"/>
    <property type="project" value="InterPro"/>
</dbReference>
<dbReference type="GO" id="GO:0016740">
    <property type="term" value="F:transferase activity"/>
    <property type="evidence" value="ECO:0007669"/>
    <property type="project" value="UniProtKB-KW"/>
</dbReference>
<dbReference type="GO" id="GO:0050567">
    <property type="term" value="F:glutaminyl-tRNA synthase (glutamine-hydrolyzing) activity"/>
    <property type="evidence" value="ECO:0007669"/>
    <property type="project" value="UniProtKB-UniRule"/>
</dbReference>
<dbReference type="SUPFAM" id="SSF141000">
    <property type="entry name" value="Glu-tRNAGln amidotransferase C subunit"/>
    <property type="match status" value="1"/>
</dbReference>
<keyword evidence="1" id="KW-0648">Protein biosynthesis</keyword>
<dbReference type="Proteomes" id="UP000178930">
    <property type="component" value="Unassembled WGS sequence"/>
</dbReference>
<keyword evidence="2" id="KW-0808">Transferase</keyword>
<dbReference type="EMBL" id="MHIB01000049">
    <property type="protein sequence ID" value="OGY42872.1"/>
    <property type="molecule type" value="Genomic_DNA"/>
</dbReference>